<dbReference type="Proteomes" id="UP000759537">
    <property type="component" value="Unassembled WGS sequence"/>
</dbReference>
<dbReference type="OrthoDB" id="448455at2759"/>
<comment type="caution">
    <text evidence="2">The sequence shown here is derived from an EMBL/GenBank/DDBJ whole genome shotgun (WGS) entry which is preliminary data.</text>
</comment>
<reference evidence="2" key="2">
    <citation type="journal article" date="2020" name="Nat. Commun.">
        <title>Large-scale genome sequencing of mycorrhizal fungi provides insights into the early evolution of symbiotic traits.</title>
        <authorList>
            <person name="Miyauchi S."/>
            <person name="Kiss E."/>
            <person name="Kuo A."/>
            <person name="Drula E."/>
            <person name="Kohler A."/>
            <person name="Sanchez-Garcia M."/>
            <person name="Morin E."/>
            <person name="Andreopoulos B."/>
            <person name="Barry K.W."/>
            <person name="Bonito G."/>
            <person name="Buee M."/>
            <person name="Carver A."/>
            <person name="Chen C."/>
            <person name="Cichocki N."/>
            <person name="Clum A."/>
            <person name="Culley D."/>
            <person name="Crous P.W."/>
            <person name="Fauchery L."/>
            <person name="Girlanda M."/>
            <person name="Hayes R.D."/>
            <person name="Keri Z."/>
            <person name="LaButti K."/>
            <person name="Lipzen A."/>
            <person name="Lombard V."/>
            <person name="Magnuson J."/>
            <person name="Maillard F."/>
            <person name="Murat C."/>
            <person name="Nolan M."/>
            <person name="Ohm R.A."/>
            <person name="Pangilinan J."/>
            <person name="Pereira M.F."/>
            <person name="Perotto S."/>
            <person name="Peter M."/>
            <person name="Pfister S."/>
            <person name="Riley R."/>
            <person name="Sitrit Y."/>
            <person name="Stielow J.B."/>
            <person name="Szollosi G."/>
            <person name="Zifcakova L."/>
            <person name="Stursova M."/>
            <person name="Spatafora J.W."/>
            <person name="Tedersoo L."/>
            <person name="Vaario L.M."/>
            <person name="Yamada A."/>
            <person name="Yan M."/>
            <person name="Wang P."/>
            <person name="Xu J."/>
            <person name="Bruns T."/>
            <person name="Baldrian P."/>
            <person name="Vilgalys R."/>
            <person name="Dunand C."/>
            <person name="Henrissat B."/>
            <person name="Grigoriev I.V."/>
            <person name="Hibbett D."/>
            <person name="Nagy L.G."/>
            <person name="Martin F.M."/>
        </authorList>
    </citation>
    <scope>NUCLEOTIDE SEQUENCE</scope>
    <source>
        <strain evidence="2">Prilba</strain>
    </source>
</reference>
<keyword evidence="1" id="KW-0472">Membrane</keyword>
<sequence>MTSFTEKVLRRPGIELQVYGEISRLREFIDAALQDYEKQTSIRLAEHPLATQLQNGDSVDRITAVLDEQLQAFSKFRGVQEVTKLLKNTASVLYKLSATADLNQAVGLPFPVVKPIFAALAVLLSILVELLSILALATRYIMQGRFKKLAKELLGEKSDVVLRRLNRLTREEARMTEVQIAEVMHRGLIQNSEQMHYTYLPPTVEYSFQ</sequence>
<evidence type="ECO:0000313" key="3">
    <source>
        <dbReference type="Proteomes" id="UP000759537"/>
    </source>
</evidence>
<keyword evidence="1" id="KW-1133">Transmembrane helix</keyword>
<feature type="transmembrane region" description="Helical" evidence="1">
    <location>
        <begin position="116"/>
        <end position="141"/>
    </location>
</feature>
<dbReference type="EMBL" id="WHVB01000009">
    <property type="protein sequence ID" value="KAF8479755.1"/>
    <property type="molecule type" value="Genomic_DNA"/>
</dbReference>
<protein>
    <submittedName>
        <fullName evidence="2">Uncharacterized protein</fullName>
    </submittedName>
</protein>
<accession>A0A9P5MVQ5</accession>
<evidence type="ECO:0000256" key="1">
    <source>
        <dbReference type="SAM" id="Phobius"/>
    </source>
</evidence>
<gene>
    <name evidence="2" type="ORF">DFH94DRAFT_682439</name>
</gene>
<keyword evidence="3" id="KW-1185">Reference proteome</keyword>
<name>A0A9P5MVQ5_9AGAM</name>
<dbReference type="AlphaFoldDB" id="A0A9P5MVQ5"/>
<organism evidence="2 3">
    <name type="scientific">Russula ochroleuca</name>
    <dbReference type="NCBI Taxonomy" id="152965"/>
    <lineage>
        <taxon>Eukaryota</taxon>
        <taxon>Fungi</taxon>
        <taxon>Dikarya</taxon>
        <taxon>Basidiomycota</taxon>
        <taxon>Agaricomycotina</taxon>
        <taxon>Agaricomycetes</taxon>
        <taxon>Russulales</taxon>
        <taxon>Russulaceae</taxon>
        <taxon>Russula</taxon>
    </lineage>
</organism>
<keyword evidence="1" id="KW-0812">Transmembrane</keyword>
<evidence type="ECO:0000313" key="2">
    <source>
        <dbReference type="EMBL" id="KAF8479755.1"/>
    </source>
</evidence>
<proteinExistence type="predicted"/>
<reference evidence="2" key="1">
    <citation type="submission" date="2019-10" db="EMBL/GenBank/DDBJ databases">
        <authorList>
            <consortium name="DOE Joint Genome Institute"/>
            <person name="Kuo A."/>
            <person name="Miyauchi S."/>
            <person name="Kiss E."/>
            <person name="Drula E."/>
            <person name="Kohler A."/>
            <person name="Sanchez-Garcia M."/>
            <person name="Andreopoulos B."/>
            <person name="Barry K.W."/>
            <person name="Bonito G."/>
            <person name="Buee M."/>
            <person name="Carver A."/>
            <person name="Chen C."/>
            <person name="Cichocki N."/>
            <person name="Clum A."/>
            <person name="Culley D."/>
            <person name="Crous P.W."/>
            <person name="Fauchery L."/>
            <person name="Girlanda M."/>
            <person name="Hayes R."/>
            <person name="Keri Z."/>
            <person name="LaButti K."/>
            <person name="Lipzen A."/>
            <person name="Lombard V."/>
            <person name="Magnuson J."/>
            <person name="Maillard F."/>
            <person name="Morin E."/>
            <person name="Murat C."/>
            <person name="Nolan M."/>
            <person name="Ohm R."/>
            <person name="Pangilinan J."/>
            <person name="Pereira M."/>
            <person name="Perotto S."/>
            <person name="Peter M."/>
            <person name="Riley R."/>
            <person name="Sitrit Y."/>
            <person name="Stielow B."/>
            <person name="Szollosi G."/>
            <person name="Zifcakova L."/>
            <person name="Stursova M."/>
            <person name="Spatafora J.W."/>
            <person name="Tedersoo L."/>
            <person name="Vaario L.-M."/>
            <person name="Yamada A."/>
            <person name="Yan M."/>
            <person name="Wang P."/>
            <person name="Xu J."/>
            <person name="Bruns T."/>
            <person name="Baldrian P."/>
            <person name="Vilgalys R."/>
            <person name="Henrissat B."/>
            <person name="Grigoriev I.V."/>
            <person name="Hibbett D."/>
            <person name="Nagy L.G."/>
            <person name="Martin F.M."/>
        </authorList>
    </citation>
    <scope>NUCLEOTIDE SEQUENCE</scope>
    <source>
        <strain evidence="2">Prilba</strain>
    </source>
</reference>